<reference evidence="1" key="1">
    <citation type="submission" date="2021-06" db="EMBL/GenBank/DDBJ databases">
        <authorList>
            <person name="Kallberg Y."/>
            <person name="Tangrot J."/>
            <person name="Rosling A."/>
        </authorList>
    </citation>
    <scope>NUCLEOTIDE SEQUENCE</scope>
    <source>
        <strain evidence="1">AU212A</strain>
    </source>
</reference>
<proteinExistence type="predicted"/>
<evidence type="ECO:0000313" key="1">
    <source>
        <dbReference type="EMBL" id="CAG8561727.1"/>
    </source>
</evidence>
<sequence length="62" mass="7108">KSLECRNRDWISDSLRRSLVLVLDLRCRRSGRSDLIAGDPCESWCLRICPSPLESRDMLAST</sequence>
<accession>A0ACA9M1N8</accession>
<organism evidence="1 2">
    <name type="scientific">Scutellospora calospora</name>
    <dbReference type="NCBI Taxonomy" id="85575"/>
    <lineage>
        <taxon>Eukaryota</taxon>
        <taxon>Fungi</taxon>
        <taxon>Fungi incertae sedis</taxon>
        <taxon>Mucoromycota</taxon>
        <taxon>Glomeromycotina</taxon>
        <taxon>Glomeromycetes</taxon>
        <taxon>Diversisporales</taxon>
        <taxon>Gigasporaceae</taxon>
        <taxon>Scutellospora</taxon>
    </lineage>
</organism>
<gene>
    <name evidence="1" type="ORF">SCALOS_LOCUS5532</name>
</gene>
<dbReference type="Proteomes" id="UP000789860">
    <property type="component" value="Unassembled WGS sequence"/>
</dbReference>
<feature type="non-terminal residue" evidence="1">
    <location>
        <position position="1"/>
    </location>
</feature>
<name>A0ACA9M1N8_9GLOM</name>
<evidence type="ECO:0000313" key="2">
    <source>
        <dbReference type="Proteomes" id="UP000789860"/>
    </source>
</evidence>
<protein>
    <submittedName>
        <fullName evidence="1">4341_t:CDS:1</fullName>
    </submittedName>
</protein>
<comment type="caution">
    <text evidence="1">The sequence shown here is derived from an EMBL/GenBank/DDBJ whole genome shotgun (WGS) entry which is preliminary data.</text>
</comment>
<keyword evidence="2" id="KW-1185">Reference proteome</keyword>
<dbReference type="EMBL" id="CAJVPM010009173">
    <property type="protein sequence ID" value="CAG8561727.1"/>
    <property type="molecule type" value="Genomic_DNA"/>
</dbReference>